<dbReference type="InterPro" id="IPR013083">
    <property type="entry name" value="Znf_RING/FYVE/PHD"/>
</dbReference>
<dbReference type="AlphaFoldDB" id="A0AAV8A7V7"/>
<feature type="compositionally biased region" description="Low complexity" evidence="5">
    <location>
        <begin position="200"/>
        <end position="219"/>
    </location>
</feature>
<evidence type="ECO:0000256" key="5">
    <source>
        <dbReference type="SAM" id="MobiDB-lite"/>
    </source>
</evidence>
<feature type="transmembrane region" description="Helical" evidence="6">
    <location>
        <begin position="267"/>
        <end position="285"/>
    </location>
</feature>
<organism evidence="8 9">
    <name type="scientific">Anaeramoeba flamelloides</name>
    <dbReference type="NCBI Taxonomy" id="1746091"/>
    <lineage>
        <taxon>Eukaryota</taxon>
        <taxon>Metamonada</taxon>
        <taxon>Anaeramoebidae</taxon>
        <taxon>Anaeramoeba</taxon>
    </lineage>
</organism>
<dbReference type="Gene3D" id="3.30.40.10">
    <property type="entry name" value="Zinc/RING finger domain, C3HC4 (zinc finger)"/>
    <property type="match status" value="1"/>
</dbReference>
<feature type="domain" description="RING-type" evidence="7">
    <location>
        <begin position="324"/>
        <end position="365"/>
    </location>
</feature>
<gene>
    <name evidence="8" type="ORF">M0812_05816</name>
</gene>
<keyword evidence="2 4" id="KW-0863">Zinc-finger</keyword>
<evidence type="ECO:0000256" key="2">
    <source>
        <dbReference type="ARBA" id="ARBA00022771"/>
    </source>
</evidence>
<feature type="transmembrane region" description="Helical" evidence="6">
    <location>
        <begin position="43"/>
        <end position="61"/>
    </location>
</feature>
<evidence type="ECO:0000256" key="4">
    <source>
        <dbReference type="PROSITE-ProRule" id="PRU00175"/>
    </source>
</evidence>
<feature type="transmembrane region" description="Helical" evidence="6">
    <location>
        <begin position="12"/>
        <end position="31"/>
    </location>
</feature>
<dbReference type="EMBL" id="JANTQA010000012">
    <property type="protein sequence ID" value="KAJ3449659.1"/>
    <property type="molecule type" value="Genomic_DNA"/>
</dbReference>
<dbReference type="Proteomes" id="UP001146793">
    <property type="component" value="Unassembled WGS sequence"/>
</dbReference>
<evidence type="ECO:0000256" key="3">
    <source>
        <dbReference type="ARBA" id="ARBA00022833"/>
    </source>
</evidence>
<feature type="transmembrane region" description="Helical" evidence="6">
    <location>
        <begin position="67"/>
        <end position="85"/>
    </location>
</feature>
<keyword evidence="6" id="KW-0812">Transmembrane</keyword>
<feature type="transmembrane region" description="Helical" evidence="6">
    <location>
        <begin position="241"/>
        <end position="261"/>
    </location>
</feature>
<evidence type="ECO:0000313" key="8">
    <source>
        <dbReference type="EMBL" id="KAJ3449659.1"/>
    </source>
</evidence>
<feature type="transmembrane region" description="Helical" evidence="6">
    <location>
        <begin position="106"/>
        <end position="125"/>
    </location>
</feature>
<name>A0AAV8A7V7_9EUKA</name>
<keyword evidence="6" id="KW-1133">Transmembrane helix</keyword>
<evidence type="ECO:0000259" key="7">
    <source>
        <dbReference type="PROSITE" id="PS50089"/>
    </source>
</evidence>
<protein>
    <submittedName>
        <fullName evidence="8">Ring-h2 finger protein atl51-related</fullName>
    </submittedName>
</protein>
<proteinExistence type="predicted"/>
<keyword evidence="6" id="KW-0472">Membrane</keyword>
<dbReference type="SUPFAM" id="SSF57850">
    <property type="entry name" value="RING/U-box"/>
    <property type="match status" value="1"/>
</dbReference>
<sequence length="410" mass="48853">MDLFNDLEFSKLLITVLVFSFTLTYLTYFVVLNWLTKEEFTSFLLRTAFYVLYKFFLFRYMRLETMVFQIYLIITIIMGSLRLLIGSCDDRLIFIQNHLEGSKPRLQYIKIFNFVTIGMCVVLFSQTTFVLPTGFRYLISIEYFLLLIFLFNSLYKIYQYQQKIKLIEERNNQANEIMNILNNNNENNNGNENENENENNDNGNINNNNNNGNNQNNNVNYYNDDYDEEFHNYSNLREKRIGVLVEFIGFIFSIVHCFGIVALTRRYNWFLLFLFYKSYLILTSIKHRFILFLNRLRVVKLKNIQTSTLDDEEWSKIVQNKEICTICREVLVNKEITLKLPCNHLFHCKCIKSWVDVKNTCPICNQQINDNSQQATNPKLKNFERFGNIFKKIYHIKNIPNALQNANNNN</sequence>
<dbReference type="SMART" id="SM00744">
    <property type="entry name" value="RINGv"/>
    <property type="match status" value="1"/>
</dbReference>
<evidence type="ECO:0000256" key="1">
    <source>
        <dbReference type="ARBA" id="ARBA00022723"/>
    </source>
</evidence>
<dbReference type="PROSITE" id="PS50089">
    <property type="entry name" value="ZF_RING_2"/>
    <property type="match status" value="1"/>
</dbReference>
<reference evidence="8" key="1">
    <citation type="submission" date="2022-08" db="EMBL/GenBank/DDBJ databases">
        <title>Novel sulphate-reducing endosymbionts in the free-living metamonad Anaeramoeba.</title>
        <authorList>
            <person name="Jerlstrom-Hultqvist J."/>
            <person name="Cepicka I."/>
            <person name="Gallot-Lavallee L."/>
            <person name="Salas-Leiva D."/>
            <person name="Curtis B.A."/>
            <person name="Zahonova K."/>
            <person name="Pipaliya S."/>
            <person name="Dacks J."/>
            <person name="Roger A.J."/>
        </authorList>
    </citation>
    <scope>NUCLEOTIDE SEQUENCE</scope>
    <source>
        <strain evidence="8">Busselton2</strain>
    </source>
</reference>
<keyword evidence="3" id="KW-0862">Zinc</keyword>
<dbReference type="PANTHER" id="PTHR45969">
    <property type="entry name" value="RING ZINC FINGER PROTEIN-RELATED"/>
    <property type="match status" value="1"/>
</dbReference>
<dbReference type="Pfam" id="PF13639">
    <property type="entry name" value="zf-RING_2"/>
    <property type="match status" value="1"/>
</dbReference>
<evidence type="ECO:0000313" key="9">
    <source>
        <dbReference type="Proteomes" id="UP001146793"/>
    </source>
</evidence>
<accession>A0AAV8A7V7</accession>
<comment type="caution">
    <text evidence="8">The sequence shown here is derived from an EMBL/GenBank/DDBJ whole genome shotgun (WGS) entry which is preliminary data.</text>
</comment>
<dbReference type="InterPro" id="IPR011016">
    <property type="entry name" value="Znf_RING-CH"/>
</dbReference>
<evidence type="ECO:0000256" key="6">
    <source>
        <dbReference type="SAM" id="Phobius"/>
    </source>
</evidence>
<feature type="compositionally biased region" description="Low complexity" evidence="5">
    <location>
        <begin position="181"/>
        <end position="192"/>
    </location>
</feature>
<dbReference type="InterPro" id="IPR001841">
    <property type="entry name" value="Znf_RING"/>
</dbReference>
<feature type="transmembrane region" description="Helical" evidence="6">
    <location>
        <begin position="137"/>
        <end position="155"/>
    </location>
</feature>
<dbReference type="SMART" id="SM00184">
    <property type="entry name" value="RING"/>
    <property type="match status" value="1"/>
</dbReference>
<feature type="region of interest" description="Disordered" evidence="5">
    <location>
        <begin position="181"/>
        <end position="219"/>
    </location>
</feature>
<keyword evidence="1" id="KW-0479">Metal-binding</keyword>
<dbReference type="GO" id="GO:0008270">
    <property type="term" value="F:zinc ion binding"/>
    <property type="evidence" value="ECO:0007669"/>
    <property type="project" value="UniProtKB-KW"/>
</dbReference>